<dbReference type="Pfam" id="PF07690">
    <property type="entry name" value="MFS_1"/>
    <property type="match status" value="1"/>
</dbReference>
<proteinExistence type="predicted"/>
<evidence type="ECO:0000313" key="4">
    <source>
        <dbReference type="EMBL" id="KAK7208188.1"/>
    </source>
</evidence>
<feature type="transmembrane region" description="Helical" evidence="2">
    <location>
        <begin position="341"/>
        <end position="360"/>
    </location>
</feature>
<reference evidence="4 5" key="1">
    <citation type="submission" date="2024-03" db="EMBL/GenBank/DDBJ databases">
        <title>Genome-scale model development and genomic sequencing of the oleaginous clade Lipomyces.</title>
        <authorList>
            <consortium name="Lawrence Berkeley National Laboratory"/>
            <person name="Czajka J.J."/>
            <person name="Han Y."/>
            <person name="Kim J."/>
            <person name="Mondo S.J."/>
            <person name="Hofstad B.A."/>
            <person name="Robles A."/>
            <person name="Haridas S."/>
            <person name="Riley R."/>
            <person name="LaButti K."/>
            <person name="Pangilinan J."/>
            <person name="Andreopoulos W."/>
            <person name="Lipzen A."/>
            <person name="Yan J."/>
            <person name="Wang M."/>
            <person name="Ng V."/>
            <person name="Grigoriev I.V."/>
            <person name="Spatafora J.W."/>
            <person name="Magnuson J.K."/>
            <person name="Baker S.E."/>
            <person name="Pomraning K.R."/>
        </authorList>
    </citation>
    <scope>NUCLEOTIDE SEQUENCE [LARGE SCALE GENOMIC DNA]</scope>
    <source>
        <strain evidence="4 5">Phaff 52-87</strain>
    </source>
</reference>
<comment type="subcellular location">
    <subcellularLocation>
        <location evidence="1">Membrane</location>
        <topology evidence="1">Multi-pass membrane protein</topology>
    </subcellularLocation>
</comment>
<accession>A0ABR1FFU1</accession>
<feature type="transmembrane region" description="Helical" evidence="2">
    <location>
        <begin position="63"/>
        <end position="82"/>
    </location>
</feature>
<dbReference type="EMBL" id="JBBJBU010000001">
    <property type="protein sequence ID" value="KAK7208188.1"/>
    <property type="molecule type" value="Genomic_DNA"/>
</dbReference>
<dbReference type="InterPro" id="IPR011701">
    <property type="entry name" value="MFS"/>
</dbReference>
<feature type="transmembrane region" description="Helical" evidence="2">
    <location>
        <begin position="192"/>
        <end position="213"/>
    </location>
</feature>
<comment type="caution">
    <text evidence="4">The sequence shown here is derived from an EMBL/GenBank/DDBJ whole genome shotgun (WGS) entry which is preliminary data.</text>
</comment>
<dbReference type="InterPro" id="IPR020846">
    <property type="entry name" value="MFS_dom"/>
</dbReference>
<feature type="transmembrane region" description="Helical" evidence="2">
    <location>
        <begin position="94"/>
        <end position="124"/>
    </location>
</feature>
<keyword evidence="2" id="KW-0472">Membrane</keyword>
<evidence type="ECO:0000256" key="1">
    <source>
        <dbReference type="ARBA" id="ARBA00004141"/>
    </source>
</evidence>
<dbReference type="Proteomes" id="UP001498771">
    <property type="component" value="Unassembled WGS sequence"/>
</dbReference>
<feature type="transmembrane region" description="Helical" evidence="2">
    <location>
        <begin position="380"/>
        <end position="402"/>
    </location>
</feature>
<keyword evidence="5" id="KW-1185">Reference proteome</keyword>
<dbReference type="PROSITE" id="PS50850">
    <property type="entry name" value="MFS"/>
    <property type="match status" value="1"/>
</dbReference>
<dbReference type="Gene3D" id="1.20.1250.20">
    <property type="entry name" value="MFS general substrate transporter like domains"/>
    <property type="match status" value="1"/>
</dbReference>
<dbReference type="SUPFAM" id="SSF103473">
    <property type="entry name" value="MFS general substrate transporter"/>
    <property type="match status" value="1"/>
</dbReference>
<evidence type="ECO:0000313" key="5">
    <source>
        <dbReference type="Proteomes" id="UP001498771"/>
    </source>
</evidence>
<dbReference type="PANTHER" id="PTHR23520">
    <property type="entry name" value="TRANSPORTER, PUTATIVE (AFU_ORTHOLOGUE AFUA_3G04000)-RELATED"/>
    <property type="match status" value="1"/>
</dbReference>
<feature type="transmembrane region" description="Helical" evidence="2">
    <location>
        <begin position="457"/>
        <end position="480"/>
    </location>
</feature>
<gene>
    <name evidence="4" type="ORF">BZA70DRAFT_39396</name>
</gene>
<feature type="transmembrane region" description="Helical" evidence="2">
    <location>
        <begin position="34"/>
        <end position="51"/>
    </location>
</feature>
<organism evidence="4 5">
    <name type="scientific">Myxozyma melibiosi</name>
    <dbReference type="NCBI Taxonomy" id="54550"/>
    <lineage>
        <taxon>Eukaryota</taxon>
        <taxon>Fungi</taxon>
        <taxon>Dikarya</taxon>
        <taxon>Ascomycota</taxon>
        <taxon>Saccharomycotina</taxon>
        <taxon>Lipomycetes</taxon>
        <taxon>Lipomycetales</taxon>
        <taxon>Lipomycetaceae</taxon>
        <taxon>Myxozyma</taxon>
    </lineage>
</organism>
<feature type="transmembrane region" description="Helical" evidence="2">
    <location>
        <begin position="305"/>
        <end position="329"/>
    </location>
</feature>
<dbReference type="PANTHER" id="PTHR23520:SF5">
    <property type="entry name" value="TRANSPORTER, PUTATIVE (AFU_ORTHOLOGUE AFUA_3G04000)-RELATED"/>
    <property type="match status" value="1"/>
</dbReference>
<evidence type="ECO:0000259" key="3">
    <source>
        <dbReference type="PROSITE" id="PS50850"/>
    </source>
</evidence>
<protein>
    <submittedName>
        <fullName evidence="4">Major facilitator superfamily domain-containing protein</fullName>
    </submittedName>
</protein>
<keyword evidence="2" id="KW-0812">Transmembrane</keyword>
<dbReference type="GeneID" id="90040594"/>
<sequence length="485" mass="53133">MGLMDYLYKFADEIGLVTLVSSSRDVHLLCAQRFVRMFAYGQVTIILAVFFTSLDMGESKTGLFMTCTLLGDVVISFVLTLVADRVGRRTILALGSLLMCASGVVFSYSSTFWVLLVAAIVGVISPNGNEIGPFRAVEESTLAHLIALEVRADIYAWYALLGSLGSAFGAISSGWIVQYAQDKYNWTAISSYRFIFVIYSVIALMKFAFSVMLSPECELQPVPQKLEPTVERDVDDENAESYPMSRLRSSTDQDEELTGIERDEARDIFEEMDQLSSKKVRPFLLRWIDYFPHLSKQSLKVVAQLIVWFALDSFGSGLATQTWVAYYFISRFDTKEGVLGSLFFTTNIVAAASSLVAAAISKRLGPILTMVGTHLPSSIILMILGFPSSSTAAMILLVVRYCTATMDGAPRQAFLSAIVSSEERTSVMGVVNVVKTLASSAGPSLMGKFASIHKMPIGFLVAGLCKVIYDLGILASFLGVQLHNK</sequence>
<dbReference type="RefSeq" id="XP_064771221.1">
    <property type="nucleotide sequence ID" value="XM_064915082.1"/>
</dbReference>
<keyword evidence="2" id="KW-1133">Transmembrane helix</keyword>
<name>A0ABR1FFU1_9ASCO</name>
<evidence type="ECO:0000256" key="2">
    <source>
        <dbReference type="SAM" id="Phobius"/>
    </source>
</evidence>
<dbReference type="InterPro" id="IPR036259">
    <property type="entry name" value="MFS_trans_sf"/>
</dbReference>
<feature type="domain" description="Major facilitator superfamily (MFS) profile" evidence="3">
    <location>
        <begin position="25"/>
        <end position="485"/>
    </location>
</feature>
<feature type="transmembrane region" description="Helical" evidence="2">
    <location>
        <begin position="155"/>
        <end position="180"/>
    </location>
</feature>